<dbReference type="Gene3D" id="1.25.40.10">
    <property type="entry name" value="Tetratricopeptide repeat domain"/>
    <property type="match status" value="2"/>
</dbReference>
<dbReference type="KEGG" id="cis:CINS_0893"/>
<evidence type="ECO:0000313" key="4">
    <source>
        <dbReference type="Proteomes" id="UP000031163"/>
    </source>
</evidence>
<keyword evidence="2" id="KW-0732">Signal</keyword>
<feature type="chain" id="PRO_5002037686" evidence="2">
    <location>
        <begin position="21"/>
        <end position="411"/>
    </location>
</feature>
<feature type="signal peptide" evidence="2">
    <location>
        <begin position="1"/>
        <end position="20"/>
    </location>
</feature>
<evidence type="ECO:0000313" key="3">
    <source>
        <dbReference type="EMBL" id="AJC87857.1"/>
    </source>
</evidence>
<gene>
    <name evidence="3" type="ORF">CINS_0893</name>
</gene>
<dbReference type="HOGENOM" id="CLU_038918_0_0_7"/>
<dbReference type="GeneID" id="74431687"/>
<reference evidence="3 4" key="1">
    <citation type="journal article" date="2014" name="Genome Biol. Evol.">
        <title>Comparative Genomics of the Campylobacter lari Group.</title>
        <authorList>
            <person name="Miller W.G."/>
            <person name="Yee E."/>
            <person name="Chapman M.H."/>
            <person name="Smith T.P."/>
            <person name="Bono J.L."/>
            <person name="Huynh S."/>
            <person name="Parker C.T."/>
            <person name="Vandamme P."/>
            <person name="Luong K."/>
            <person name="Korlach J."/>
        </authorList>
    </citation>
    <scope>NUCLEOTIDE SEQUENCE [LARGE SCALE GENOMIC DNA]</scope>
    <source>
        <strain evidence="3 4">NCTC 12927</strain>
    </source>
</reference>
<sequence>MCRSLLSLILITFFYTHSFAKNEQEIIQALIYEDHSEYKNACDIYTQLFEDSNESIYLQKALFLALSHNLQQKEKLLETSKDFLNLTPIIRLHAIYAFEQGNYQKAEEYTFKLIQEEQNYKNYELLGDIYAKKGLFTKAIEAYNQAYEIFAYENLLLKITELNIRTKNINQAKENLEKFRKNYGCSLNTCTLLLKIYQDQNNTQASMQILYELYKISNDTRYIYAIIDLLNKEKKYTQALDIAQEYNLNTDIKVYLYTQIKDYSKAYNLALKQYELEKNKKYLAMAAILEFENYMDKKNQKILDKKRLESILKKFEESVDIRSDSLYQNFYGYTLIEYDIDVKKGIELVGWALEQEPNNAYYLDSLAWGYYKLKECDKAYDILQTILQDKDFVNSDEGKEHIKAIKKCLNK</sequence>
<dbReference type="PROSITE" id="PS50005">
    <property type="entry name" value="TPR"/>
    <property type="match status" value="1"/>
</dbReference>
<accession>A0A0A8H1J4</accession>
<dbReference type="RefSeq" id="WP_126437489.1">
    <property type="nucleotide sequence ID" value="NZ_CP007770.1"/>
</dbReference>
<feature type="repeat" description="TPR" evidence="1">
    <location>
        <begin position="120"/>
        <end position="153"/>
    </location>
</feature>
<evidence type="ECO:0000256" key="1">
    <source>
        <dbReference type="PROSITE-ProRule" id="PRU00339"/>
    </source>
</evidence>
<proteinExistence type="predicted"/>
<dbReference type="InterPro" id="IPR019734">
    <property type="entry name" value="TPR_rpt"/>
</dbReference>
<dbReference type="AlphaFoldDB" id="A0A0A8H1J4"/>
<protein>
    <submittedName>
        <fullName evidence="3">Putative tetratricopeptide repeat lipoprotein</fullName>
    </submittedName>
</protein>
<name>A0A0A8H1J4_9BACT</name>
<keyword evidence="1" id="KW-0802">TPR repeat</keyword>
<dbReference type="EMBL" id="CP007770">
    <property type="protein sequence ID" value="AJC87857.1"/>
    <property type="molecule type" value="Genomic_DNA"/>
</dbReference>
<keyword evidence="3" id="KW-0449">Lipoprotein</keyword>
<dbReference type="STRING" id="1031564.CINS_0893"/>
<organism evidence="3 4">
    <name type="scientific">Campylobacter insulaenigrae NCTC 12927</name>
    <dbReference type="NCBI Taxonomy" id="1031564"/>
    <lineage>
        <taxon>Bacteria</taxon>
        <taxon>Pseudomonadati</taxon>
        <taxon>Campylobacterota</taxon>
        <taxon>Epsilonproteobacteria</taxon>
        <taxon>Campylobacterales</taxon>
        <taxon>Campylobacteraceae</taxon>
        <taxon>Campylobacter</taxon>
    </lineage>
</organism>
<dbReference type="InterPro" id="IPR011990">
    <property type="entry name" value="TPR-like_helical_dom_sf"/>
</dbReference>
<dbReference type="Proteomes" id="UP000031163">
    <property type="component" value="Chromosome"/>
</dbReference>
<dbReference type="SUPFAM" id="SSF48452">
    <property type="entry name" value="TPR-like"/>
    <property type="match status" value="2"/>
</dbReference>
<evidence type="ECO:0000256" key="2">
    <source>
        <dbReference type="SAM" id="SignalP"/>
    </source>
</evidence>